<evidence type="ECO:0000313" key="2">
    <source>
        <dbReference type="EMBL" id="WHS67681.1"/>
    </source>
</evidence>
<evidence type="ECO:0008006" key="4">
    <source>
        <dbReference type="Google" id="ProtNLM"/>
    </source>
</evidence>
<reference evidence="2 3" key="1">
    <citation type="submission" date="2023-05" db="EMBL/GenBank/DDBJ databases">
        <authorList>
            <person name="Yin Y."/>
            <person name="Lu Z."/>
        </authorList>
    </citation>
    <scope>NUCLEOTIDE SEQUENCE [LARGE SCALE GENOMIC DNA]</scope>
    <source>
        <strain evidence="2 3">ZM22</strain>
    </source>
</reference>
<proteinExistence type="predicted"/>
<sequence length="54" mass="6195">MSTAAPNPEQEWPHDPERHRQQVLLPESYHVATLNNDDADLIDESVRALFKQAL</sequence>
<evidence type="ECO:0000256" key="1">
    <source>
        <dbReference type="SAM" id="MobiDB-lite"/>
    </source>
</evidence>
<name>A0ABY8SYB6_9BURK</name>
<evidence type="ECO:0000313" key="3">
    <source>
        <dbReference type="Proteomes" id="UP001240697"/>
    </source>
</evidence>
<accession>A0ABY8SYB6</accession>
<dbReference type="EMBL" id="CP125947">
    <property type="protein sequence ID" value="WHS67681.1"/>
    <property type="molecule type" value="Genomic_DNA"/>
</dbReference>
<keyword evidence="3" id="KW-1185">Reference proteome</keyword>
<feature type="compositionally biased region" description="Basic and acidic residues" evidence="1">
    <location>
        <begin position="11"/>
        <end position="20"/>
    </location>
</feature>
<organism evidence="2 3">
    <name type="scientific">Comamonas resistens</name>
    <dbReference type="NCBI Taxonomy" id="3046670"/>
    <lineage>
        <taxon>Bacteria</taxon>
        <taxon>Pseudomonadati</taxon>
        <taxon>Pseudomonadota</taxon>
        <taxon>Betaproteobacteria</taxon>
        <taxon>Burkholderiales</taxon>
        <taxon>Comamonadaceae</taxon>
        <taxon>Comamonas</taxon>
    </lineage>
</organism>
<protein>
    <recommendedName>
        <fullName evidence="4">Transposase</fullName>
    </recommendedName>
</protein>
<gene>
    <name evidence="2" type="ORF">QMY55_11440</name>
</gene>
<feature type="region of interest" description="Disordered" evidence="1">
    <location>
        <begin position="1"/>
        <end position="20"/>
    </location>
</feature>
<dbReference type="Proteomes" id="UP001240697">
    <property type="component" value="Chromosome"/>
</dbReference>
<dbReference type="RefSeq" id="WP_283488708.1">
    <property type="nucleotide sequence ID" value="NZ_CP125947.1"/>
</dbReference>